<dbReference type="GO" id="GO:0000155">
    <property type="term" value="F:phosphorelay sensor kinase activity"/>
    <property type="evidence" value="ECO:0007669"/>
    <property type="project" value="InterPro"/>
</dbReference>
<dbReference type="EC" id="2.7.13.3" evidence="3"/>
<evidence type="ECO:0000256" key="13">
    <source>
        <dbReference type="ARBA" id="ARBA00023012"/>
    </source>
</evidence>
<name>A0A4R3QBH8_RHISU</name>
<feature type="domain" description="Histidine kinase" evidence="16">
    <location>
        <begin position="225"/>
        <end position="440"/>
    </location>
</feature>
<keyword evidence="9" id="KW-0547">Nucleotide-binding</keyword>
<dbReference type="Gene3D" id="1.10.287.130">
    <property type="match status" value="1"/>
</dbReference>
<dbReference type="Proteomes" id="UP000294576">
    <property type="component" value="Unassembled WGS sequence"/>
</dbReference>
<dbReference type="GO" id="GO:0004721">
    <property type="term" value="F:phosphoprotein phosphatase activity"/>
    <property type="evidence" value="ECO:0007669"/>
    <property type="project" value="TreeGrafter"/>
</dbReference>
<dbReference type="FunFam" id="3.30.565.10:FF:000006">
    <property type="entry name" value="Sensor histidine kinase WalK"/>
    <property type="match status" value="1"/>
</dbReference>
<dbReference type="InterPro" id="IPR036890">
    <property type="entry name" value="HATPase_C_sf"/>
</dbReference>
<evidence type="ECO:0000256" key="11">
    <source>
        <dbReference type="ARBA" id="ARBA00022840"/>
    </source>
</evidence>
<dbReference type="SUPFAM" id="SSF47384">
    <property type="entry name" value="Homodimeric domain of signal transducing histidine kinase"/>
    <property type="match status" value="1"/>
</dbReference>
<dbReference type="GO" id="GO:0016036">
    <property type="term" value="P:cellular response to phosphate starvation"/>
    <property type="evidence" value="ECO:0007669"/>
    <property type="project" value="TreeGrafter"/>
</dbReference>
<dbReference type="GO" id="GO:0005886">
    <property type="term" value="C:plasma membrane"/>
    <property type="evidence" value="ECO:0007669"/>
    <property type="project" value="UniProtKB-SubCell"/>
</dbReference>
<evidence type="ECO:0000256" key="3">
    <source>
        <dbReference type="ARBA" id="ARBA00012438"/>
    </source>
</evidence>
<dbReference type="PROSITE" id="PS50109">
    <property type="entry name" value="HIS_KIN"/>
    <property type="match status" value="1"/>
</dbReference>
<feature type="transmembrane region" description="Helical" evidence="15">
    <location>
        <begin position="44"/>
        <end position="77"/>
    </location>
</feature>
<keyword evidence="12 15" id="KW-1133">Transmembrane helix</keyword>
<evidence type="ECO:0000256" key="15">
    <source>
        <dbReference type="SAM" id="Phobius"/>
    </source>
</evidence>
<evidence type="ECO:0000256" key="4">
    <source>
        <dbReference type="ARBA" id="ARBA00022448"/>
    </source>
</evidence>
<dbReference type="InterPro" id="IPR036097">
    <property type="entry name" value="HisK_dim/P_sf"/>
</dbReference>
<comment type="catalytic activity">
    <reaction evidence="1">
        <text>ATP + protein L-histidine = ADP + protein N-phospho-L-histidine.</text>
        <dbReference type="EC" id="2.7.13.3"/>
    </reaction>
</comment>
<dbReference type="NCBIfam" id="TIGR02966">
    <property type="entry name" value="phoR_proteo"/>
    <property type="match status" value="1"/>
</dbReference>
<keyword evidence="5" id="KW-1003">Cell membrane</keyword>
<evidence type="ECO:0000256" key="2">
    <source>
        <dbReference type="ARBA" id="ARBA00004236"/>
    </source>
</evidence>
<comment type="caution">
    <text evidence="17">The sequence shown here is derived from an EMBL/GenBank/DDBJ whole genome shotgun (WGS) entry which is preliminary data.</text>
</comment>
<dbReference type="PANTHER" id="PTHR45453">
    <property type="entry name" value="PHOSPHATE REGULON SENSOR PROTEIN PHOR"/>
    <property type="match status" value="1"/>
</dbReference>
<keyword evidence="4" id="KW-0813">Transport</keyword>
<keyword evidence="14 15" id="KW-0472">Membrane</keyword>
<reference evidence="17 18" key="1">
    <citation type="submission" date="2019-03" db="EMBL/GenBank/DDBJ databases">
        <title>Genomic Encyclopedia of Type Strains, Phase IV (KMG-V): Genome sequencing to study the core and pangenomes of soil and plant-associated prokaryotes.</title>
        <authorList>
            <person name="Whitman W."/>
        </authorList>
    </citation>
    <scope>NUCLEOTIDE SEQUENCE [LARGE SCALE GENOMIC DNA]</scope>
    <source>
        <strain evidence="17 18">Hc14</strain>
    </source>
</reference>
<dbReference type="PRINTS" id="PR00344">
    <property type="entry name" value="BCTRLSENSOR"/>
</dbReference>
<dbReference type="FunFam" id="1.10.287.130:FF:000008">
    <property type="entry name" value="Two-component sensor histidine kinase"/>
    <property type="match status" value="1"/>
</dbReference>
<keyword evidence="10 17" id="KW-0418">Kinase</keyword>
<dbReference type="SMART" id="SM00388">
    <property type="entry name" value="HisKA"/>
    <property type="match status" value="1"/>
</dbReference>
<dbReference type="SUPFAM" id="SSF55874">
    <property type="entry name" value="ATPase domain of HSP90 chaperone/DNA topoisomerase II/histidine kinase"/>
    <property type="match status" value="1"/>
</dbReference>
<evidence type="ECO:0000256" key="8">
    <source>
        <dbReference type="ARBA" id="ARBA00022692"/>
    </source>
</evidence>
<keyword evidence="6" id="KW-0597">Phosphoprotein</keyword>
<keyword evidence="11" id="KW-0067">ATP-binding</keyword>
<evidence type="ECO:0000256" key="5">
    <source>
        <dbReference type="ARBA" id="ARBA00022475"/>
    </source>
</evidence>
<keyword evidence="8 15" id="KW-0812">Transmembrane</keyword>
<evidence type="ECO:0000256" key="6">
    <source>
        <dbReference type="ARBA" id="ARBA00022553"/>
    </source>
</evidence>
<evidence type="ECO:0000256" key="1">
    <source>
        <dbReference type="ARBA" id="ARBA00000085"/>
    </source>
</evidence>
<dbReference type="InterPro" id="IPR050351">
    <property type="entry name" value="BphY/WalK/GraS-like"/>
</dbReference>
<evidence type="ECO:0000313" key="18">
    <source>
        <dbReference type="Proteomes" id="UP000294576"/>
    </source>
</evidence>
<dbReference type="GO" id="GO:0005524">
    <property type="term" value="F:ATP binding"/>
    <property type="evidence" value="ECO:0007669"/>
    <property type="project" value="UniProtKB-KW"/>
</dbReference>
<dbReference type="InterPro" id="IPR014310">
    <property type="entry name" value="Sig_transdc_His_kinase_PhoR"/>
</dbReference>
<dbReference type="Pfam" id="PF00512">
    <property type="entry name" value="HisKA"/>
    <property type="match status" value="1"/>
</dbReference>
<accession>A0A4R3QBH8</accession>
<comment type="subcellular location">
    <subcellularLocation>
        <location evidence="2">Cell membrane</location>
    </subcellularLocation>
</comment>
<dbReference type="EMBL" id="SMBH01000003">
    <property type="protein sequence ID" value="TCU17977.1"/>
    <property type="molecule type" value="Genomic_DNA"/>
</dbReference>
<dbReference type="PANTHER" id="PTHR45453:SF1">
    <property type="entry name" value="PHOSPHATE REGULON SENSOR PROTEIN PHOR"/>
    <property type="match status" value="1"/>
</dbReference>
<evidence type="ECO:0000256" key="12">
    <source>
        <dbReference type="ARBA" id="ARBA00022989"/>
    </source>
</evidence>
<evidence type="ECO:0000259" key="16">
    <source>
        <dbReference type="PROSITE" id="PS50109"/>
    </source>
</evidence>
<gene>
    <name evidence="17" type="ORF">EV132_10395</name>
</gene>
<dbReference type="AlphaFoldDB" id="A0A4R3QBH8"/>
<dbReference type="Gene3D" id="3.30.565.10">
    <property type="entry name" value="Histidine kinase-like ATPase, C-terminal domain"/>
    <property type="match status" value="1"/>
</dbReference>
<evidence type="ECO:0000313" key="17">
    <source>
        <dbReference type="EMBL" id="TCU17977.1"/>
    </source>
</evidence>
<sequence>MNPGYQAKFETIRTTRFAAHEAHLEDETPWTTGLMARIRQQRTVLLAAIVIGLITLAAGMNKWAVLALVVFMIAIVLLNSMPSVQAKLAEAPEIEPEAPASLVPAVSATLAGLDIPVMLLSGDASVLFQNRAAEKAFGEVVIGAHISARLRSPGILDMVGETIATNTPNQIEHSERLPSERVYIVRSAPIDFGGAGSGERLFLLSFRDISEVRRIDRMRSDFVANASHELRTPLASLRGFIETIQGPAKNDPKAQERFLGIMFDQTTRMSRLVDDLLSLSRLELKSHIAPDEKVDLVPLLGHVRDSLAPLAKDVGVEINLHLPEGKAEVLGDRDELVQVFENLMENACKYGQEGKVVDVRVRNAPGEAVEVSVADKGPGISAEHVPRLTERFYRVSIEDSRSKKGTGLGLAIVKHILTRHRARLIVKSEIGRGTDFTVRF</sequence>
<keyword evidence="13" id="KW-0902">Two-component regulatory system</keyword>
<dbReference type="Pfam" id="PF02518">
    <property type="entry name" value="HATPase_c"/>
    <property type="match status" value="1"/>
</dbReference>
<dbReference type="InterPro" id="IPR003594">
    <property type="entry name" value="HATPase_dom"/>
</dbReference>
<dbReference type="InterPro" id="IPR004358">
    <property type="entry name" value="Sig_transdc_His_kin-like_C"/>
</dbReference>
<protein>
    <recommendedName>
        <fullName evidence="3">histidine kinase</fullName>
        <ecNumber evidence="3">2.7.13.3</ecNumber>
    </recommendedName>
</protein>
<dbReference type="InterPro" id="IPR003661">
    <property type="entry name" value="HisK_dim/P_dom"/>
</dbReference>
<proteinExistence type="predicted"/>
<organism evidence="17 18">
    <name type="scientific">Rhizobium sullae</name>
    <name type="common">Rhizobium hedysari</name>
    <dbReference type="NCBI Taxonomy" id="50338"/>
    <lineage>
        <taxon>Bacteria</taxon>
        <taxon>Pseudomonadati</taxon>
        <taxon>Pseudomonadota</taxon>
        <taxon>Alphaproteobacteria</taxon>
        <taxon>Hyphomicrobiales</taxon>
        <taxon>Rhizobiaceae</taxon>
        <taxon>Rhizobium/Agrobacterium group</taxon>
        <taxon>Rhizobium</taxon>
    </lineage>
</organism>
<evidence type="ECO:0000256" key="14">
    <source>
        <dbReference type="ARBA" id="ARBA00023136"/>
    </source>
</evidence>
<dbReference type="CDD" id="cd00082">
    <property type="entry name" value="HisKA"/>
    <property type="match status" value="1"/>
</dbReference>
<dbReference type="SMART" id="SM00387">
    <property type="entry name" value="HATPase_c"/>
    <property type="match status" value="1"/>
</dbReference>
<evidence type="ECO:0000256" key="7">
    <source>
        <dbReference type="ARBA" id="ARBA00022679"/>
    </source>
</evidence>
<evidence type="ECO:0000256" key="9">
    <source>
        <dbReference type="ARBA" id="ARBA00022741"/>
    </source>
</evidence>
<evidence type="ECO:0000256" key="10">
    <source>
        <dbReference type="ARBA" id="ARBA00022777"/>
    </source>
</evidence>
<dbReference type="InterPro" id="IPR005467">
    <property type="entry name" value="His_kinase_dom"/>
</dbReference>
<keyword evidence="7" id="KW-0808">Transferase</keyword>